<evidence type="ECO:0000256" key="1">
    <source>
        <dbReference type="ARBA" id="ARBA00004370"/>
    </source>
</evidence>
<dbReference type="EMBL" id="JARKIE010000005">
    <property type="protein sequence ID" value="KAJ7707459.1"/>
    <property type="molecule type" value="Genomic_DNA"/>
</dbReference>
<keyword evidence="4 5" id="KW-0472">Membrane</keyword>
<dbReference type="InterPro" id="IPR008250">
    <property type="entry name" value="ATPase_P-typ_transduc_dom_A_sf"/>
</dbReference>
<comment type="subcellular location">
    <subcellularLocation>
        <location evidence="1">Membrane</location>
    </subcellularLocation>
</comment>
<evidence type="ECO:0000313" key="8">
    <source>
        <dbReference type="Proteomes" id="UP001221757"/>
    </source>
</evidence>
<dbReference type="SUPFAM" id="SSF81653">
    <property type="entry name" value="Calcium ATPase, transduction domain A"/>
    <property type="match status" value="1"/>
</dbReference>
<feature type="transmembrane region" description="Helical" evidence="5">
    <location>
        <begin position="574"/>
        <end position="593"/>
    </location>
</feature>
<dbReference type="GO" id="GO:0005524">
    <property type="term" value="F:ATP binding"/>
    <property type="evidence" value="ECO:0007669"/>
    <property type="project" value="InterPro"/>
</dbReference>
<feature type="transmembrane region" description="Helical" evidence="5">
    <location>
        <begin position="605"/>
        <end position="625"/>
    </location>
</feature>
<evidence type="ECO:0000256" key="5">
    <source>
        <dbReference type="SAM" id="Phobius"/>
    </source>
</evidence>
<dbReference type="InterPro" id="IPR001757">
    <property type="entry name" value="P_typ_ATPase"/>
</dbReference>
<keyword evidence="2 5" id="KW-0812">Transmembrane</keyword>
<dbReference type="Pfam" id="PF00122">
    <property type="entry name" value="E1-E2_ATPase"/>
    <property type="match status" value="1"/>
</dbReference>
<dbReference type="InterPro" id="IPR059000">
    <property type="entry name" value="ATPase_P-type_domA"/>
</dbReference>
<dbReference type="Gene3D" id="1.20.1110.10">
    <property type="entry name" value="Calcium-transporting ATPase, transmembrane domain"/>
    <property type="match status" value="3"/>
</dbReference>
<dbReference type="Gene3D" id="3.40.50.1000">
    <property type="entry name" value="HAD superfamily/HAD-like"/>
    <property type="match status" value="1"/>
</dbReference>
<dbReference type="PANTHER" id="PTHR42861">
    <property type="entry name" value="CALCIUM-TRANSPORTING ATPASE"/>
    <property type="match status" value="1"/>
</dbReference>
<dbReference type="Gene3D" id="2.70.150.10">
    <property type="entry name" value="Calcium-transporting ATPase, cytoplasmic transduction domain A"/>
    <property type="match status" value="1"/>
</dbReference>
<dbReference type="InterPro" id="IPR023214">
    <property type="entry name" value="HAD_sf"/>
</dbReference>
<keyword evidence="3 5" id="KW-1133">Transmembrane helix</keyword>
<gene>
    <name evidence="7" type="ORF">B0H17DRAFT_1156133</name>
</gene>
<accession>A0AAD7MA74</accession>
<dbReference type="SUPFAM" id="SSF56784">
    <property type="entry name" value="HAD-like"/>
    <property type="match status" value="1"/>
</dbReference>
<proteinExistence type="predicted"/>
<feature type="domain" description="P-type ATPase A" evidence="6">
    <location>
        <begin position="83"/>
        <end position="126"/>
    </location>
</feature>
<organism evidence="7 8">
    <name type="scientific">Mycena rosella</name>
    <name type="common">Pink bonnet</name>
    <name type="synonym">Agaricus rosellus</name>
    <dbReference type="NCBI Taxonomy" id="1033263"/>
    <lineage>
        <taxon>Eukaryota</taxon>
        <taxon>Fungi</taxon>
        <taxon>Dikarya</taxon>
        <taxon>Basidiomycota</taxon>
        <taxon>Agaricomycotina</taxon>
        <taxon>Agaricomycetes</taxon>
        <taxon>Agaricomycetidae</taxon>
        <taxon>Agaricales</taxon>
        <taxon>Marasmiineae</taxon>
        <taxon>Mycenaceae</taxon>
        <taxon>Mycena</taxon>
    </lineage>
</organism>
<dbReference type="GO" id="GO:0006812">
    <property type="term" value="P:monoatomic cation transport"/>
    <property type="evidence" value="ECO:0007669"/>
    <property type="project" value="UniProtKB-ARBA"/>
</dbReference>
<feature type="transmembrane region" description="Helical" evidence="5">
    <location>
        <begin position="199"/>
        <end position="222"/>
    </location>
</feature>
<dbReference type="Proteomes" id="UP001221757">
    <property type="component" value="Unassembled WGS sequence"/>
</dbReference>
<comment type="caution">
    <text evidence="7">The sequence shown here is derived from an EMBL/GenBank/DDBJ whole genome shotgun (WGS) entry which is preliminary data.</text>
</comment>
<evidence type="ECO:0000259" key="6">
    <source>
        <dbReference type="Pfam" id="PF00122"/>
    </source>
</evidence>
<feature type="transmembrane region" description="Helical" evidence="5">
    <location>
        <begin position="46"/>
        <end position="66"/>
    </location>
</feature>
<evidence type="ECO:0000256" key="3">
    <source>
        <dbReference type="ARBA" id="ARBA00022989"/>
    </source>
</evidence>
<dbReference type="AlphaFoldDB" id="A0AAD7MA74"/>
<protein>
    <recommendedName>
        <fullName evidence="6">P-type ATPase A domain-containing protein</fullName>
    </recommendedName>
</protein>
<dbReference type="InterPro" id="IPR036412">
    <property type="entry name" value="HAD-like_sf"/>
</dbReference>
<dbReference type="SUPFAM" id="SSF81665">
    <property type="entry name" value="Calcium ATPase, transmembrane domain M"/>
    <property type="match status" value="1"/>
</dbReference>
<dbReference type="GO" id="GO:0016887">
    <property type="term" value="F:ATP hydrolysis activity"/>
    <property type="evidence" value="ECO:0007669"/>
    <property type="project" value="InterPro"/>
</dbReference>
<evidence type="ECO:0000313" key="7">
    <source>
        <dbReference type="EMBL" id="KAJ7707459.1"/>
    </source>
</evidence>
<feature type="transmembrane region" description="Helical" evidence="5">
    <location>
        <begin position="645"/>
        <end position="666"/>
    </location>
</feature>
<feature type="transmembrane region" description="Helical" evidence="5">
    <location>
        <begin position="162"/>
        <end position="187"/>
    </location>
</feature>
<sequence>MNPADDVDLSRAPLTDRYEAARRLQLFGPNAFRCETAGGKRRPPDWSTFLGIIIILCLNAATGVYAECRTFGAVSTLMQSTSVASATVKHADLWIQINAPQLVRGDIIALTFEDTVPADCRVIHEIGSLYFEDGHRRRVGDQRGTTLGASPTNYSATSLHGIVAQVVAFCLAVLVIFLVAEVLAVYAGFHYTYHRGINAIFVLLIGSIPITLPTVLSVVLSLDVDELVQHSVLFTRVAAVEELARVTVMCLDKSVLVEGETVSGARVYGPFGADEYFGGLAAGHPDIEIAHYRPLCYVDGPIIATYRTKGSTQLKRVTKGMGGHVVEMCMRNRTPAIEDALEADIEDCSSRNSSDSARQAVSEIFAMGIQVEMTTDCQLAIAKEVGRRVGLGDNMFSSRVPRDGPPIHTQYSTLDELILDTAVTLSYLSFFQGHGMKNAHALSTANVSIIVGGPTPNIVLHASADLTMTRPDVSTVVDAVRVSRQLSSTNSPFMVILVALTTNTAILSLSMDHPVPSIKPGRWDLTEIFSHRRSTGCIWLFRRPVIFAVVLKTGSFERTFGLSLTSSAPYDNQLHTLVYLQITLISHALIFIVRSERLFFRHWPSTALLGAFCAGQISASVIAAYGNLGFARMRAVGAGWIGLVWVWNIIWFVPIDFIKFGVDVALRARRRYLRLLA</sequence>
<keyword evidence="8" id="KW-1185">Reference proteome</keyword>
<reference evidence="7" key="1">
    <citation type="submission" date="2023-03" db="EMBL/GenBank/DDBJ databases">
        <title>Massive genome expansion in bonnet fungi (Mycena s.s.) driven by repeated elements and novel gene families across ecological guilds.</title>
        <authorList>
            <consortium name="Lawrence Berkeley National Laboratory"/>
            <person name="Harder C.B."/>
            <person name="Miyauchi S."/>
            <person name="Viragh M."/>
            <person name="Kuo A."/>
            <person name="Thoen E."/>
            <person name="Andreopoulos B."/>
            <person name="Lu D."/>
            <person name="Skrede I."/>
            <person name="Drula E."/>
            <person name="Henrissat B."/>
            <person name="Morin E."/>
            <person name="Kohler A."/>
            <person name="Barry K."/>
            <person name="LaButti K."/>
            <person name="Morin E."/>
            <person name="Salamov A."/>
            <person name="Lipzen A."/>
            <person name="Mereny Z."/>
            <person name="Hegedus B."/>
            <person name="Baldrian P."/>
            <person name="Stursova M."/>
            <person name="Weitz H."/>
            <person name="Taylor A."/>
            <person name="Grigoriev I.V."/>
            <person name="Nagy L.G."/>
            <person name="Martin F."/>
            <person name="Kauserud H."/>
        </authorList>
    </citation>
    <scope>NUCLEOTIDE SEQUENCE</scope>
    <source>
        <strain evidence="7">CBHHK067</strain>
    </source>
</reference>
<dbReference type="GO" id="GO:0016020">
    <property type="term" value="C:membrane"/>
    <property type="evidence" value="ECO:0007669"/>
    <property type="project" value="UniProtKB-SubCell"/>
</dbReference>
<evidence type="ECO:0000256" key="2">
    <source>
        <dbReference type="ARBA" id="ARBA00022692"/>
    </source>
</evidence>
<dbReference type="InterPro" id="IPR023298">
    <property type="entry name" value="ATPase_P-typ_TM_dom_sf"/>
</dbReference>
<dbReference type="PRINTS" id="PR00120">
    <property type="entry name" value="HATPASE"/>
</dbReference>
<name>A0AAD7MA74_MYCRO</name>
<evidence type="ECO:0000256" key="4">
    <source>
        <dbReference type="ARBA" id="ARBA00023136"/>
    </source>
</evidence>